<evidence type="ECO:0000256" key="2">
    <source>
        <dbReference type="ARBA" id="ARBA00022490"/>
    </source>
</evidence>
<keyword evidence="3 15" id="KW-0808">Transferase</keyword>
<evidence type="ECO:0000256" key="4">
    <source>
        <dbReference type="ARBA" id="ARBA00023315"/>
    </source>
</evidence>
<keyword evidence="2 15" id="KW-0963">Cytoplasm</keyword>
<evidence type="ECO:0000313" key="17">
    <source>
        <dbReference type="Proteomes" id="UP000248729"/>
    </source>
</evidence>
<evidence type="ECO:0000256" key="8">
    <source>
        <dbReference type="ARBA" id="ARBA00054043"/>
    </source>
</evidence>
<evidence type="ECO:0000313" key="16">
    <source>
        <dbReference type="EMBL" id="RAS58928.1"/>
    </source>
</evidence>
<dbReference type="PANTHER" id="PTHR30098:SF2">
    <property type="entry name" value="LEUCYL_PHENYLALANYL-TRNA--PROTEIN TRANSFERASE"/>
    <property type="match status" value="1"/>
</dbReference>
<evidence type="ECO:0000256" key="13">
    <source>
        <dbReference type="ARBA" id="ARBA00077165"/>
    </source>
</evidence>
<dbReference type="SUPFAM" id="SSF55729">
    <property type="entry name" value="Acyl-CoA N-acyltransferases (Nat)"/>
    <property type="match status" value="1"/>
</dbReference>
<evidence type="ECO:0000256" key="14">
    <source>
        <dbReference type="ARBA" id="ARBA00083640"/>
    </source>
</evidence>
<name>A0A2J8GP04_VIBDI</name>
<comment type="catalytic activity">
    <reaction evidence="6 15">
        <text>N-terminal L-arginyl-[protein] + L-leucyl-tRNA(Leu) = N-terminal L-leucyl-L-arginyl-[protein] + tRNA(Leu) + H(+)</text>
        <dbReference type="Rhea" id="RHEA:50416"/>
        <dbReference type="Rhea" id="RHEA-COMP:9613"/>
        <dbReference type="Rhea" id="RHEA-COMP:9622"/>
        <dbReference type="Rhea" id="RHEA-COMP:12672"/>
        <dbReference type="Rhea" id="RHEA-COMP:12673"/>
        <dbReference type="ChEBI" id="CHEBI:15378"/>
        <dbReference type="ChEBI" id="CHEBI:64719"/>
        <dbReference type="ChEBI" id="CHEBI:78442"/>
        <dbReference type="ChEBI" id="CHEBI:78494"/>
        <dbReference type="ChEBI" id="CHEBI:133044"/>
        <dbReference type="EC" id="2.3.2.6"/>
    </reaction>
</comment>
<dbReference type="Gene3D" id="3.40.630.70">
    <property type="entry name" value="Leucyl/phenylalanyl-tRNA-protein transferase, C-terminal domain"/>
    <property type="match status" value="1"/>
</dbReference>
<evidence type="ECO:0000256" key="6">
    <source>
        <dbReference type="ARBA" id="ARBA00050652"/>
    </source>
</evidence>
<comment type="subcellular location">
    <subcellularLocation>
        <location evidence="1 15">Cytoplasm</location>
    </subcellularLocation>
</comment>
<dbReference type="InterPro" id="IPR042221">
    <property type="entry name" value="Leu/Phe-tRNA_Trfase_N"/>
</dbReference>
<comment type="function">
    <text evidence="8 15">Functions in the N-end rule pathway of protein degradation where it conjugates Leu, Phe and, less efficiently, Met from aminoacyl-tRNAs to the N-termini of proteins containing an N-terminal arginine or lysine.</text>
</comment>
<evidence type="ECO:0000256" key="9">
    <source>
        <dbReference type="ARBA" id="ARBA00061535"/>
    </source>
</evidence>
<evidence type="ECO:0000256" key="12">
    <source>
        <dbReference type="ARBA" id="ARBA00077136"/>
    </source>
</evidence>
<dbReference type="FunFam" id="3.40.630.70:FF:000001">
    <property type="entry name" value="Leucyl/phenylalanyl-tRNA--protein transferase"/>
    <property type="match status" value="1"/>
</dbReference>
<evidence type="ECO:0000256" key="7">
    <source>
        <dbReference type="ARBA" id="ARBA00051538"/>
    </source>
</evidence>
<evidence type="ECO:0000256" key="11">
    <source>
        <dbReference type="ARBA" id="ARBA00074372"/>
    </source>
</evidence>
<comment type="caution">
    <text evidence="16">The sequence shown here is derived from an EMBL/GenBank/DDBJ whole genome shotgun (WGS) entry which is preliminary data.</text>
</comment>
<dbReference type="EC" id="2.3.2.6" evidence="10 15"/>
<dbReference type="STRING" id="1348635.GCA_000740015_03221"/>
<dbReference type="InterPro" id="IPR016181">
    <property type="entry name" value="Acyl_CoA_acyltransferase"/>
</dbReference>
<dbReference type="AlphaFoldDB" id="A0A2J8GP04"/>
<gene>
    <name evidence="15" type="primary">aat</name>
    <name evidence="16" type="ORF">DET48_13121</name>
</gene>
<comment type="catalytic activity">
    <reaction evidence="5 15">
        <text>L-phenylalanyl-tRNA(Phe) + an N-terminal L-alpha-aminoacyl-[protein] = an N-terminal L-phenylalanyl-L-alpha-aminoacyl-[protein] + tRNA(Phe)</text>
        <dbReference type="Rhea" id="RHEA:43632"/>
        <dbReference type="Rhea" id="RHEA-COMP:9668"/>
        <dbReference type="Rhea" id="RHEA-COMP:9699"/>
        <dbReference type="Rhea" id="RHEA-COMP:10636"/>
        <dbReference type="Rhea" id="RHEA-COMP:10637"/>
        <dbReference type="ChEBI" id="CHEBI:78442"/>
        <dbReference type="ChEBI" id="CHEBI:78531"/>
        <dbReference type="ChEBI" id="CHEBI:78597"/>
        <dbReference type="ChEBI" id="CHEBI:83561"/>
        <dbReference type="EC" id="2.3.2.6"/>
    </reaction>
</comment>
<evidence type="ECO:0000256" key="3">
    <source>
        <dbReference type="ARBA" id="ARBA00022679"/>
    </source>
</evidence>
<organism evidence="16 17">
    <name type="scientific">Vibrio diazotrophicus</name>
    <dbReference type="NCBI Taxonomy" id="685"/>
    <lineage>
        <taxon>Bacteria</taxon>
        <taxon>Pseudomonadati</taxon>
        <taxon>Pseudomonadota</taxon>
        <taxon>Gammaproteobacteria</taxon>
        <taxon>Vibrionales</taxon>
        <taxon>Vibrionaceae</taxon>
        <taxon>Vibrio</taxon>
    </lineage>
</organism>
<proteinExistence type="inferred from homology"/>
<dbReference type="GO" id="GO:0008914">
    <property type="term" value="F:leucyl-tRNA--protein transferase activity"/>
    <property type="evidence" value="ECO:0007669"/>
    <property type="project" value="UniProtKB-UniRule"/>
</dbReference>
<dbReference type="FunFam" id="3.30.70.3550:FF:000001">
    <property type="entry name" value="Leucyl/phenylalanyl-tRNA--protein transferase"/>
    <property type="match status" value="1"/>
</dbReference>
<accession>A0A2J8GP04</accession>
<comment type="catalytic activity">
    <reaction evidence="7 15">
        <text>N-terminal L-lysyl-[protein] + L-leucyl-tRNA(Leu) = N-terminal L-leucyl-L-lysyl-[protein] + tRNA(Leu) + H(+)</text>
        <dbReference type="Rhea" id="RHEA:12340"/>
        <dbReference type="Rhea" id="RHEA-COMP:9613"/>
        <dbReference type="Rhea" id="RHEA-COMP:9622"/>
        <dbReference type="Rhea" id="RHEA-COMP:12670"/>
        <dbReference type="Rhea" id="RHEA-COMP:12671"/>
        <dbReference type="ChEBI" id="CHEBI:15378"/>
        <dbReference type="ChEBI" id="CHEBI:65249"/>
        <dbReference type="ChEBI" id="CHEBI:78442"/>
        <dbReference type="ChEBI" id="CHEBI:78494"/>
        <dbReference type="ChEBI" id="CHEBI:133043"/>
        <dbReference type="EC" id="2.3.2.6"/>
    </reaction>
</comment>
<protein>
    <recommendedName>
        <fullName evidence="11 15">Leucyl/phenylalanyl-tRNA--protein transferase</fullName>
        <ecNumber evidence="10 15">2.3.2.6</ecNumber>
    </recommendedName>
    <alternativeName>
        <fullName evidence="12 15">L/F-transferase</fullName>
    </alternativeName>
    <alternativeName>
        <fullName evidence="13 15">Leucyltransferase</fullName>
    </alternativeName>
    <alternativeName>
        <fullName evidence="14 15">Phenyalanyltransferase</fullName>
    </alternativeName>
</protein>
<dbReference type="Pfam" id="PF03588">
    <property type="entry name" value="Leu_Phe_trans"/>
    <property type="match status" value="1"/>
</dbReference>
<comment type="similarity">
    <text evidence="9 15">Belongs to the L/F-transferase family.</text>
</comment>
<evidence type="ECO:0000256" key="10">
    <source>
        <dbReference type="ARBA" id="ARBA00066767"/>
    </source>
</evidence>
<evidence type="ECO:0000256" key="5">
    <source>
        <dbReference type="ARBA" id="ARBA00050607"/>
    </source>
</evidence>
<dbReference type="HAMAP" id="MF_00688">
    <property type="entry name" value="Leu_Phe_trans"/>
    <property type="match status" value="1"/>
</dbReference>
<dbReference type="GO" id="GO:0030163">
    <property type="term" value="P:protein catabolic process"/>
    <property type="evidence" value="ECO:0007669"/>
    <property type="project" value="UniProtKB-UniRule"/>
</dbReference>
<dbReference type="Gene3D" id="3.30.70.3550">
    <property type="entry name" value="Leucyl/phenylalanyl-tRNA-protein transferase, N-terminal domain"/>
    <property type="match status" value="1"/>
</dbReference>
<reference evidence="16 17" key="1">
    <citation type="submission" date="2018-06" db="EMBL/GenBank/DDBJ databases">
        <title>Freshwater and sediment microbial communities from various areas in North America, analyzing microbe dynamics in response to fracking.</title>
        <authorList>
            <person name="Lamendella R."/>
        </authorList>
    </citation>
    <scope>NUCLEOTIDE SEQUENCE [LARGE SCALE GENOMIC DNA]</scope>
    <source>
        <strain evidence="16 17">99A</strain>
    </source>
</reference>
<dbReference type="InterPro" id="IPR004616">
    <property type="entry name" value="Leu/Phe-tRNA_Trfase"/>
</dbReference>
<sequence length="243" mass="27635">MTIYLPELSANDYGFPSPYEALEDPNGLLAFGGDLNPNRIYNAYKNGIFPWYGPGEPILWWSPSPRAVFNPKTFKPAKSVQKFQRKQQYLVSINHATKQVIDLCAATRPPEQTWIHAEMREAYGELADLGKCHSVEVWQNEQLVGGLYGIQMGQIFCGESMFSTQTNASKIALWYFCRHFAKHDGQLIDCQVMNPHLASLGAFELPRDEFINSLLSFRDKAIKEACFKRQWLSISITDESESV</sequence>
<evidence type="ECO:0000256" key="1">
    <source>
        <dbReference type="ARBA" id="ARBA00004496"/>
    </source>
</evidence>
<dbReference type="GO" id="GO:0005737">
    <property type="term" value="C:cytoplasm"/>
    <property type="evidence" value="ECO:0007669"/>
    <property type="project" value="UniProtKB-SubCell"/>
</dbReference>
<dbReference type="InterPro" id="IPR042203">
    <property type="entry name" value="Leu/Phe-tRNA_Trfase_C"/>
</dbReference>
<dbReference type="RefSeq" id="WP_102941659.1">
    <property type="nucleotide sequence ID" value="NZ_QLTR01000031.1"/>
</dbReference>
<dbReference type="NCBIfam" id="TIGR00667">
    <property type="entry name" value="aat"/>
    <property type="match status" value="1"/>
</dbReference>
<dbReference type="Proteomes" id="UP000248729">
    <property type="component" value="Unassembled WGS sequence"/>
</dbReference>
<keyword evidence="4 15" id="KW-0012">Acyltransferase</keyword>
<evidence type="ECO:0000256" key="15">
    <source>
        <dbReference type="HAMAP-Rule" id="MF_00688"/>
    </source>
</evidence>
<dbReference type="PANTHER" id="PTHR30098">
    <property type="entry name" value="LEUCYL/PHENYLALANYL-TRNA--PROTEIN TRANSFERASE"/>
    <property type="match status" value="1"/>
</dbReference>
<dbReference type="EMBL" id="QLTR01000031">
    <property type="protein sequence ID" value="RAS58928.1"/>
    <property type="molecule type" value="Genomic_DNA"/>
</dbReference>